<dbReference type="EMBL" id="BIXZ01000009">
    <property type="protein sequence ID" value="GCF15612.1"/>
    <property type="molecule type" value="Genomic_DNA"/>
</dbReference>
<dbReference type="AlphaFoldDB" id="A0A4C2EMW4"/>
<feature type="transmembrane region" description="Helical" evidence="5">
    <location>
        <begin position="53"/>
        <end position="77"/>
    </location>
</feature>
<evidence type="ECO:0000256" key="3">
    <source>
        <dbReference type="ARBA" id="ARBA00022989"/>
    </source>
</evidence>
<proteinExistence type="predicted"/>
<gene>
    <name evidence="6" type="ORF">Harman_35470</name>
</gene>
<comment type="subcellular location">
    <subcellularLocation>
        <location evidence="1">Membrane</location>
        <topology evidence="1">Multi-pass membrane protein</topology>
    </subcellularLocation>
</comment>
<keyword evidence="4 5" id="KW-0472">Membrane</keyword>
<evidence type="ECO:0000256" key="2">
    <source>
        <dbReference type="ARBA" id="ARBA00022692"/>
    </source>
</evidence>
<sequence>MPALGNISGGLVAERFEISGDTLSLALHVAAGIILAVVGIELLPTTLEADPPWLVLVVFLAGGFFSIGLDSLTDLIAARTGGGRAKSGAWGIFAGVAVDLFSDGVMIGAGSTISLGLGLLLALGQVPADIPEGFATIATFKSKGIPRRTRLLLSLSFALPIFLGVTVGYWLVRGQPAIVKFGLLAFTAGILLTVAVEEIIPEAHNEGEARLAAVALVGGFALFTLISIYLE</sequence>
<reference evidence="6 7" key="1">
    <citation type="submission" date="2019-02" db="EMBL/GenBank/DDBJ databases">
        <title>Haloarcula mannanilyticum sp. nov., a mannan degrading haloarchaeon isolated from commercial salt.</title>
        <authorList>
            <person name="Enomoto S."/>
            <person name="Shimane Y."/>
            <person name="Kamekura M."/>
            <person name="Ito T."/>
            <person name="Moriya O."/>
            <person name="Ihara K."/>
            <person name="Takahashi-Ando N."/>
            <person name="Fukushima Y."/>
            <person name="Yoshida Y."/>
            <person name="Usama R."/>
            <person name="Takai K."/>
            <person name="Minegishi H."/>
        </authorList>
    </citation>
    <scope>NUCLEOTIDE SEQUENCE [LARGE SCALE GENOMIC DNA]</scope>
    <source>
        <strain evidence="6 7">MD130-1</strain>
    </source>
</reference>
<accession>A0A4C2EMW4</accession>
<dbReference type="OrthoDB" id="11839at2157"/>
<evidence type="ECO:0000256" key="5">
    <source>
        <dbReference type="SAM" id="Phobius"/>
    </source>
</evidence>
<organism evidence="6 7">
    <name type="scientific">Haloarcula mannanilytica</name>
    <dbReference type="NCBI Taxonomy" id="2509225"/>
    <lineage>
        <taxon>Archaea</taxon>
        <taxon>Methanobacteriati</taxon>
        <taxon>Methanobacteriota</taxon>
        <taxon>Stenosarchaea group</taxon>
        <taxon>Halobacteria</taxon>
        <taxon>Halobacteriales</taxon>
        <taxon>Haloarculaceae</taxon>
        <taxon>Haloarcula</taxon>
    </lineage>
</organism>
<evidence type="ECO:0000313" key="7">
    <source>
        <dbReference type="Proteomes" id="UP000304382"/>
    </source>
</evidence>
<name>A0A4C2EMW4_9EURY</name>
<protein>
    <recommendedName>
        <fullName evidence="8">ZIP family zinc transporter</fullName>
    </recommendedName>
</protein>
<feature type="transmembrane region" description="Helical" evidence="5">
    <location>
        <begin position="25"/>
        <end position="47"/>
    </location>
</feature>
<keyword evidence="3 5" id="KW-1133">Transmembrane helix</keyword>
<feature type="transmembrane region" description="Helical" evidence="5">
    <location>
        <begin position="211"/>
        <end position="230"/>
    </location>
</feature>
<feature type="transmembrane region" description="Helical" evidence="5">
    <location>
        <begin position="151"/>
        <end position="172"/>
    </location>
</feature>
<feature type="transmembrane region" description="Helical" evidence="5">
    <location>
        <begin position="89"/>
        <end position="107"/>
    </location>
</feature>
<dbReference type="InterPro" id="IPR003689">
    <property type="entry name" value="ZIP"/>
</dbReference>
<dbReference type="Proteomes" id="UP000304382">
    <property type="component" value="Unassembled WGS sequence"/>
</dbReference>
<evidence type="ECO:0000256" key="1">
    <source>
        <dbReference type="ARBA" id="ARBA00004141"/>
    </source>
</evidence>
<evidence type="ECO:0000313" key="6">
    <source>
        <dbReference type="EMBL" id="GCF15612.1"/>
    </source>
</evidence>
<evidence type="ECO:0008006" key="8">
    <source>
        <dbReference type="Google" id="ProtNLM"/>
    </source>
</evidence>
<comment type="caution">
    <text evidence="6">The sequence shown here is derived from an EMBL/GenBank/DDBJ whole genome shotgun (WGS) entry which is preliminary data.</text>
</comment>
<keyword evidence="2 5" id="KW-0812">Transmembrane</keyword>
<dbReference type="Pfam" id="PF02535">
    <property type="entry name" value="Zip"/>
    <property type="match status" value="1"/>
</dbReference>
<dbReference type="GO" id="GO:0046873">
    <property type="term" value="F:metal ion transmembrane transporter activity"/>
    <property type="evidence" value="ECO:0007669"/>
    <property type="project" value="InterPro"/>
</dbReference>
<keyword evidence="7" id="KW-1185">Reference proteome</keyword>
<feature type="transmembrane region" description="Helical" evidence="5">
    <location>
        <begin position="178"/>
        <end position="199"/>
    </location>
</feature>
<dbReference type="GO" id="GO:0016020">
    <property type="term" value="C:membrane"/>
    <property type="evidence" value="ECO:0007669"/>
    <property type="project" value="UniProtKB-SubCell"/>
</dbReference>
<evidence type="ECO:0000256" key="4">
    <source>
        <dbReference type="ARBA" id="ARBA00023136"/>
    </source>
</evidence>
<dbReference type="RefSeq" id="WP_137685082.1">
    <property type="nucleotide sequence ID" value="NZ_BIXZ01000009.1"/>
</dbReference>